<dbReference type="Pfam" id="PF01553">
    <property type="entry name" value="Acyltransferase"/>
    <property type="match status" value="1"/>
</dbReference>
<protein>
    <submittedName>
        <fullName evidence="4">1-acyl-sn-glycerol-3-phosphate acyltransferase</fullName>
    </submittedName>
</protein>
<dbReference type="GO" id="GO:0003841">
    <property type="term" value="F:1-acylglycerol-3-phosphate O-acyltransferase activity"/>
    <property type="evidence" value="ECO:0007669"/>
    <property type="project" value="TreeGrafter"/>
</dbReference>
<dbReference type="AlphaFoldDB" id="B7GHN2"/>
<feature type="domain" description="Phospholipid/glycerol acyltransferase" evidence="3">
    <location>
        <begin position="45"/>
        <end position="157"/>
    </location>
</feature>
<organism evidence="4 5">
    <name type="scientific">Anoxybacillus flavithermus (strain DSM 21510 / WK1)</name>
    <dbReference type="NCBI Taxonomy" id="491915"/>
    <lineage>
        <taxon>Bacteria</taxon>
        <taxon>Bacillati</taxon>
        <taxon>Bacillota</taxon>
        <taxon>Bacilli</taxon>
        <taxon>Bacillales</taxon>
        <taxon>Anoxybacillaceae</taxon>
        <taxon>Anoxybacillus</taxon>
    </lineage>
</organism>
<dbReference type="eggNOG" id="COG0204">
    <property type="taxonomic scope" value="Bacteria"/>
</dbReference>
<gene>
    <name evidence="4" type="ordered locus">Aflv_1078</name>
</gene>
<dbReference type="PANTHER" id="PTHR10434">
    <property type="entry name" value="1-ACYL-SN-GLYCEROL-3-PHOSPHATE ACYLTRANSFERASE"/>
    <property type="match status" value="1"/>
</dbReference>
<dbReference type="HOGENOM" id="CLU_027938_4_5_9"/>
<sequence>MHRSRKGGGVVSFYTFARTVVKQVLTPLYRIEVSGVEHIPKEGAVIICANHISNLDPPIVGITCPRPVHFMAKEELFRTPVVKQLVSRLHAFPVRRGMGDREALRTGLALLKERKVLGLFPEGTRSKDGKLKKGLAGAGFFALRSEAVVVPCAIIGPYRVGKKLKVVYGAPIDFTPWRERRASADEVTAVIMEHIQQLLHKHQ</sequence>
<dbReference type="EMBL" id="CP000922">
    <property type="protein sequence ID" value="ACJ33454.1"/>
    <property type="molecule type" value="Genomic_DNA"/>
</dbReference>
<evidence type="ECO:0000313" key="5">
    <source>
        <dbReference type="Proteomes" id="UP000000742"/>
    </source>
</evidence>
<accession>B7GHN2</accession>
<proteinExistence type="predicted"/>
<evidence type="ECO:0000313" key="4">
    <source>
        <dbReference type="EMBL" id="ACJ33454.1"/>
    </source>
</evidence>
<reference evidence="4 5" key="1">
    <citation type="journal article" date="2008" name="Genome Biol.">
        <title>Encapsulated in silica: genome, proteome and physiology of the thermophilic bacterium Anoxybacillus flavithermus WK1.</title>
        <authorList>
            <person name="Saw J.H."/>
            <person name="Mountain B.W."/>
            <person name="Feng L."/>
            <person name="Omelchenko M.V."/>
            <person name="Hou S."/>
            <person name="Saito J.A."/>
            <person name="Stott M.B."/>
            <person name="Li D."/>
            <person name="Zhao G."/>
            <person name="Wu J."/>
            <person name="Galperin M.Y."/>
            <person name="Koonin E.V."/>
            <person name="Makarova K.S."/>
            <person name="Wolf Y.I."/>
            <person name="Rigden D.J."/>
            <person name="Dunfield P.F."/>
            <person name="Wang L."/>
            <person name="Alam M."/>
        </authorList>
    </citation>
    <scope>NUCLEOTIDE SEQUENCE [LARGE SCALE GENOMIC DNA]</scope>
    <source>
        <strain evidence="5">DSM 21510 / WK1</strain>
    </source>
</reference>
<dbReference type="GO" id="GO:0006654">
    <property type="term" value="P:phosphatidic acid biosynthetic process"/>
    <property type="evidence" value="ECO:0007669"/>
    <property type="project" value="TreeGrafter"/>
</dbReference>
<evidence type="ECO:0000256" key="2">
    <source>
        <dbReference type="ARBA" id="ARBA00023315"/>
    </source>
</evidence>
<keyword evidence="2 4" id="KW-0012">Acyltransferase</keyword>
<dbReference type="SUPFAM" id="SSF69593">
    <property type="entry name" value="Glycerol-3-phosphate (1)-acyltransferase"/>
    <property type="match status" value="1"/>
</dbReference>
<dbReference type="SMART" id="SM00563">
    <property type="entry name" value="PlsC"/>
    <property type="match status" value="1"/>
</dbReference>
<dbReference type="STRING" id="491915.Aflv_1078"/>
<dbReference type="Proteomes" id="UP000000742">
    <property type="component" value="Chromosome"/>
</dbReference>
<keyword evidence="1 4" id="KW-0808">Transferase</keyword>
<evidence type="ECO:0000259" key="3">
    <source>
        <dbReference type="SMART" id="SM00563"/>
    </source>
</evidence>
<dbReference type="PANTHER" id="PTHR10434:SF11">
    <property type="entry name" value="1-ACYL-SN-GLYCEROL-3-PHOSPHATE ACYLTRANSFERASE"/>
    <property type="match status" value="1"/>
</dbReference>
<dbReference type="CDD" id="cd07989">
    <property type="entry name" value="LPLAT_AGPAT-like"/>
    <property type="match status" value="1"/>
</dbReference>
<name>B7GHN2_ANOFW</name>
<dbReference type="InterPro" id="IPR002123">
    <property type="entry name" value="Plipid/glycerol_acylTrfase"/>
</dbReference>
<evidence type="ECO:0000256" key="1">
    <source>
        <dbReference type="ARBA" id="ARBA00022679"/>
    </source>
</evidence>
<dbReference type="KEGG" id="afl:Aflv_1078"/>